<sequence>MNGVNPGEAININNAPGGHISGNIGGHHNESVVNHFGASALSEDISSVVAKVREMPLDAAGREAVEALAEAGRTAAGGELTKTRHILKALPPWLSAMTASFSAGAINNFLAG</sequence>
<gene>
    <name evidence="1" type="ORF">ACFFVI_01870</name>
</gene>
<dbReference type="RefSeq" id="WP_380140056.1">
    <property type="nucleotide sequence ID" value="NZ_JBHLUI010000012.1"/>
</dbReference>
<reference evidence="1 2" key="1">
    <citation type="submission" date="2024-09" db="EMBL/GenBank/DDBJ databases">
        <authorList>
            <person name="Sun Q."/>
            <person name="Mori K."/>
        </authorList>
    </citation>
    <scope>NUCLEOTIDE SEQUENCE [LARGE SCALE GENOMIC DNA]</scope>
    <source>
        <strain evidence="1 2">TISTR 1856</strain>
    </source>
</reference>
<evidence type="ECO:0000313" key="1">
    <source>
        <dbReference type="EMBL" id="MFB9375705.1"/>
    </source>
</evidence>
<dbReference type="EMBL" id="JBHMDM010000001">
    <property type="protein sequence ID" value="MFB9375705.1"/>
    <property type="molecule type" value="Genomic_DNA"/>
</dbReference>
<organism evidence="1 2">
    <name type="scientific">Kineococcus gynurae</name>
    <dbReference type="NCBI Taxonomy" id="452979"/>
    <lineage>
        <taxon>Bacteria</taxon>
        <taxon>Bacillati</taxon>
        <taxon>Actinomycetota</taxon>
        <taxon>Actinomycetes</taxon>
        <taxon>Kineosporiales</taxon>
        <taxon>Kineosporiaceae</taxon>
        <taxon>Kineococcus</taxon>
    </lineage>
</organism>
<accession>A0ABV5LNM6</accession>
<evidence type="ECO:0000313" key="2">
    <source>
        <dbReference type="Proteomes" id="UP001589748"/>
    </source>
</evidence>
<keyword evidence="2" id="KW-1185">Reference proteome</keyword>
<protein>
    <submittedName>
        <fullName evidence="1">Uncharacterized protein</fullName>
    </submittedName>
</protein>
<name>A0ABV5LNM6_9ACTN</name>
<dbReference type="Proteomes" id="UP001589748">
    <property type="component" value="Unassembled WGS sequence"/>
</dbReference>
<proteinExistence type="predicted"/>
<comment type="caution">
    <text evidence="1">The sequence shown here is derived from an EMBL/GenBank/DDBJ whole genome shotgun (WGS) entry which is preliminary data.</text>
</comment>